<proteinExistence type="inferred from homology"/>
<dbReference type="Gene3D" id="3.90.226.10">
    <property type="entry name" value="2-enoyl-CoA Hydratase, Chain A, domain 1"/>
    <property type="match status" value="1"/>
</dbReference>
<dbReference type="SUPFAM" id="SSF52096">
    <property type="entry name" value="ClpP/crotonase"/>
    <property type="match status" value="1"/>
</dbReference>
<protein>
    <submittedName>
        <fullName evidence="2">Unannotated protein</fullName>
    </submittedName>
</protein>
<dbReference type="PROSITE" id="PS00166">
    <property type="entry name" value="ENOYL_COA_HYDRATASE"/>
    <property type="match status" value="1"/>
</dbReference>
<name>A0A6J7K2W3_9ZZZZ</name>
<dbReference type="AlphaFoldDB" id="A0A6J7K2W3"/>
<dbReference type="CDD" id="cd06558">
    <property type="entry name" value="crotonase-like"/>
    <property type="match status" value="1"/>
</dbReference>
<organism evidence="2">
    <name type="scientific">freshwater metagenome</name>
    <dbReference type="NCBI Taxonomy" id="449393"/>
    <lineage>
        <taxon>unclassified sequences</taxon>
        <taxon>metagenomes</taxon>
        <taxon>ecological metagenomes</taxon>
    </lineage>
</organism>
<dbReference type="PANTHER" id="PTHR43802">
    <property type="entry name" value="ENOYL-COA HYDRATASE"/>
    <property type="match status" value="1"/>
</dbReference>
<dbReference type="InterPro" id="IPR018376">
    <property type="entry name" value="Enoyl-CoA_hyd/isom_CS"/>
</dbReference>
<dbReference type="EMBL" id="CAFBPU010000018">
    <property type="protein sequence ID" value="CAB5031670.1"/>
    <property type="molecule type" value="Genomic_DNA"/>
</dbReference>
<evidence type="ECO:0000313" key="2">
    <source>
        <dbReference type="EMBL" id="CAB4950258.1"/>
    </source>
</evidence>
<accession>A0A6J7K2W3</accession>
<evidence type="ECO:0000256" key="1">
    <source>
        <dbReference type="ARBA" id="ARBA00005254"/>
    </source>
</evidence>
<dbReference type="PANTHER" id="PTHR43802:SF1">
    <property type="entry name" value="IP11341P-RELATED"/>
    <property type="match status" value="1"/>
</dbReference>
<dbReference type="InterPro" id="IPR001753">
    <property type="entry name" value="Enoyl-CoA_hydra/iso"/>
</dbReference>
<reference evidence="2" key="1">
    <citation type="submission" date="2020-05" db="EMBL/GenBank/DDBJ databases">
        <authorList>
            <person name="Chiriac C."/>
            <person name="Salcher M."/>
            <person name="Ghai R."/>
            <person name="Kavagutti S V."/>
        </authorList>
    </citation>
    <scope>NUCLEOTIDE SEQUENCE</scope>
</reference>
<comment type="similarity">
    <text evidence="1">Belongs to the enoyl-CoA hydratase/isomerase family.</text>
</comment>
<dbReference type="EMBL" id="CAFBND010000074">
    <property type="protein sequence ID" value="CAB4950258.1"/>
    <property type="molecule type" value="Genomic_DNA"/>
</dbReference>
<dbReference type="InterPro" id="IPR029045">
    <property type="entry name" value="ClpP/crotonase-like_dom_sf"/>
</dbReference>
<gene>
    <name evidence="2" type="ORF">UFOPK3752_01609</name>
    <name evidence="3" type="ORF">UFOPK4150_01039</name>
</gene>
<dbReference type="Pfam" id="PF00378">
    <property type="entry name" value="ECH_1"/>
    <property type="match status" value="1"/>
</dbReference>
<dbReference type="GO" id="GO:0003824">
    <property type="term" value="F:catalytic activity"/>
    <property type="evidence" value="ECO:0007669"/>
    <property type="project" value="InterPro"/>
</dbReference>
<evidence type="ECO:0000313" key="3">
    <source>
        <dbReference type="EMBL" id="CAB5031670.1"/>
    </source>
</evidence>
<sequence length="277" mass="30297">MPHMTSPDSVLLEREGPIAWITLNRPEKLNAISQEMLDRLENILEAERRSDSRVIVLRGAGRAFSAGHDLSNDSVEVTEPGDSVADRDRQASYIDTFLRLWEHPKPVIAAVHGYCIAGGTQMATFCDMIVTADDAVISASPPMPIGGGFITPLLAFSIGANRAKLLSFVPGRRFSGRTAAEWGWAVESVPEADLITHVRELALSIATVPLSILRMKKIAINRTMELQGFRMTAFMGAETDVVVHHTDAVDLIKTAIETDGFKETLRRFKASELGLDG</sequence>